<dbReference type="EMBL" id="OCMY01000001">
    <property type="protein sequence ID" value="SOD36476.1"/>
    <property type="molecule type" value="Genomic_DNA"/>
</dbReference>
<reference evidence="3" key="1">
    <citation type="submission" date="2017-09" db="EMBL/GenBank/DDBJ databases">
        <authorList>
            <person name="Varghese N."/>
            <person name="Submissions S."/>
        </authorList>
    </citation>
    <scope>NUCLEOTIDE SEQUENCE [LARGE SCALE GENOMIC DNA]</scope>
    <source>
        <strain evidence="3">JKS000234</strain>
    </source>
</reference>
<dbReference type="Proteomes" id="UP000219271">
    <property type="component" value="Unassembled WGS sequence"/>
</dbReference>
<dbReference type="AlphaFoldDB" id="A0A286BQQ2"/>
<evidence type="ECO:0000256" key="1">
    <source>
        <dbReference type="SAM" id="MobiDB-lite"/>
    </source>
</evidence>
<keyword evidence="3" id="KW-1185">Reference proteome</keyword>
<gene>
    <name evidence="2" type="ORF">SAMN06273570_0806</name>
</gene>
<evidence type="ECO:0000313" key="2">
    <source>
        <dbReference type="EMBL" id="SOD36476.1"/>
    </source>
</evidence>
<sequence>MSKKNGKIQTKNKIRTNRKSLNKSVRKKEKVNFVQLTFSQYENILLSDMTSTRICNLLKVNCDQDFISNLRKNKVPEYSEWFKKVRGV</sequence>
<protein>
    <submittedName>
        <fullName evidence="2">Uncharacterized protein</fullName>
    </submittedName>
</protein>
<accession>A0A286BQQ2</accession>
<name>A0A286BQQ2_9GAMM</name>
<evidence type="ECO:0000313" key="3">
    <source>
        <dbReference type="Proteomes" id="UP000219271"/>
    </source>
</evidence>
<proteinExistence type="predicted"/>
<organism evidence="2 3">
    <name type="scientific">Candidatus Pantoea floridensis</name>
    <dbReference type="NCBI Taxonomy" id="1938870"/>
    <lineage>
        <taxon>Bacteria</taxon>
        <taxon>Pseudomonadati</taxon>
        <taxon>Pseudomonadota</taxon>
        <taxon>Gammaproteobacteria</taxon>
        <taxon>Enterobacterales</taxon>
        <taxon>Erwiniaceae</taxon>
        <taxon>Pantoea</taxon>
    </lineage>
</organism>
<feature type="region of interest" description="Disordered" evidence="1">
    <location>
        <begin position="1"/>
        <end position="23"/>
    </location>
</feature>